<dbReference type="Proteomes" id="UP000014585">
    <property type="component" value="Unassembled WGS sequence"/>
</dbReference>
<accession>S3IVS4</accession>
<dbReference type="PATRIC" id="fig|566551.4.peg.2233"/>
<reference evidence="1 2" key="1">
    <citation type="submission" date="2013-04" db="EMBL/GenBank/DDBJ databases">
        <authorList>
            <person name="Weinstock G."/>
            <person name="Sodergren E."/>
            <person name="Lobos E.A."/>
            <person name="Fulton L."/>
            <person name="Fulton R."/>
            <person name="Courtney L."/>
            <person name="Fronick C."/>
            <person name="O'Laughlin M."/>
            <person name="Godfrey J."/>
            <person name="Wilson R.M."/>
            <person name="Miner T."/>
            <person name="Farmer C."/>
            <person name="Delehaunty K."/>
            <person name="Cordes M."/>
            <person name="Minx P."/>
            <person name="Tomlinson C."/>
            <person name="Chen J."/>
            <person name="Wollam A."/>
            <person name="Pepin K.H."/>
            <person name="Palsikar V.B."/>
            <person name="Zhang X."/>
            <person name="Suruliraj S."/>
            <person name="Perna N.T."/>
            <person name="Plunkett G."/>
            <person name="Warren W."/>
            <person name="Mitreva M."/>
            <person name="Mardis E.R."/>
            <person name="Wilson R.K."/>
        </authorList>
    </citation>
    <scope>NUCLEOTIDE SEQUENCE [LARGE SCALE GENOMIC DNA]</scope>
    <source>
        <strain evidence="1 2">DSM 4568</strain>
    </source>
</reference>
<dbReference type="HOGENOM" id="CLU_3306754_0_0_6"/>
<organism evidence="1 2">
    <name type="scientific">Cedecea davisae DSM 4568</name>
    <dbReference type="NCBI Taxonomy" id="566551"/>
    <lineage>
        <taxon>Bacteria</taxon>
        <taxon>Pseudomonadati</taxon>
        <taxon>Pseudomonadota</taxon>
        <taxon>Gammaproteobacteria</taxon>
        <taxon>Enterobacterales</taxon>
        <taxon>Enterobacteriaceae</taxon>
        <taxon>Cedecea</taxon>
    </lineage>
</organism>
<evidence type="ECO:0000313" key="1">
    <source>
        <dbReference type="EMBL" id="EPF16681.1"/>
    </source>
</evidence>
<gene>
    <name evidence="1" type="ORF">HMPREF0201_02427</name>
</gene>
<sequence length="39" mass="4685">MIIKIMRELLLQLIKRRFPHNLSIKEKWLTNLQIVLAGI</sequence>
<name>S3IVS4_9ENTR</name>
<dbReference type="EMBL" id="ATDT01000021">
    <property type="protein sequence ID" value="EPF16681.1"/>
    <property type="molecule type" value="Genomic_DNA"/>
</dbReference>
<dbReference type="AlphaFoldDB" id="S3IVS4"/>
<proteinExistence type="predicted"/>
<protein>
    <submittedName>
        <fullName evidence="1">Uncharacterized protein</fullName>
    </submittedName>
</protein>
<comment type="caution">
    <text evidence="1">The sequence shown here is derived from an EMBL/GenBank/DDBJ whole genome shotgun (WGS) entry which is preliminary data.</text>
</comment>
<evidence type="ECO:0000313" key="2">
    <source>
        <dbReference type="Proteomes" id="UP000014585"/>
    </source>
</evidence>